<comment type="caution">
    <text evidence="2">The sequence shown here is derived from an EMBL/GenBank/DDBJ whole genome shotgun (WGS) entry which is preliminary data.</text>
</comment>
<evidence type="ECO:0000313" key="3">
    <source>
        <dbReference type="Proteomes" id="UP000190648"/>
    </source>
</evidence>
<accession>A0A1V4J923</accession>
<dbReference type="AlphaFoldDB" id="A0A1V4J923"/>
<gene>
    <name evidence="2" type="ORF">AV530_014211</name>
</gene>
<feature type="compositionally biased region" description="Polar residues" evidence="1">
    <location>
        <begin position="58"/>
        <end position="69"/>
    </location>
</feature>
<reference evidence="2 3" key="1">
    <citation type="submission" date="2016-02" db="EMBL/GenBank/DDBJ databases">
        <title>Band-tailed pigeon sequencing and assembly.</title>
        <authorList>
            <person name="Soares A.E."/>
            <person name="Novak B.J."/>
            <person name="Rice E.S."/>
            <person name="O'Connell B."/>
            <person name="Chang D."/>
            <person name="Weber S."/>
            <person name="Shapiro B."/>
        </authorList>
    </citation>
    <scope>NUCLEOTIDE SEQUENCE [LARGE SCALE GENOMIC DNA]</scope>
    <source>
        <strain evidence="2">BTP2013</strain>
        <tissue evidence="2">Blood</tissue>
    </source>
</reference>
<feature type="compositionally biased region" description="Polar residues" evidence="1">
    <location>
        <begin position="38"/>
        <end position="50"/>
    </location>
</feature>
<dbReference type="EMBL" id="LSYS01008424">
    <property type="protein sequence ID" value="OPJ68676.1"/>
    <property type="molecule type" value="Genomic_DNA"/>
</dbReference>
<feature type="compositionally biased region" description="Basic and acidic residues" evidence="1">
    <location>
        <begin position="73"/>
        <end position="87"/>
    </location>
</feature>
<sequence length="125" mass="13284">MNRHPRGINPLFRLSLRPVPLSPYRGTTSGGTPPCPTDATSQGRSRSPTPASFLPSACGTTTGNPQSPGRTALKIDRIPFAKWEKRQSPPTLHRPSLPDQGTQSQGRGRHIAAPGTRAPVSGARS</sequence>
<feature type="region of interest" description="Disordered" evidence="1">
    <location>
        <begin position="1"/>
        <end position="125"/>
    </location>
</feature>
<protein>
    <submittedName>
        <fullName evidence="2">Uncharacterized protein</fullName>
    </submittedName>
</protein>
<dbReference type="Proteomes" id="UP000190648">
    <property type="component" value="Unassembled WGS sequence"/>
</dbReference>
<evidence type="ECO:0000256" key="1">
    <source>
        <dbReference type="SAM" id="MobiDB-lite"/>
    </source>
</evidence>
<proteinExistence type="predicted"/>
<name>A0A1V4J923_PATFA</name>
<keyword evidence="3" id="KW-1185">Reference proteome</keyword>
<organism evidence="2 3">
    <name type="scientific">Patagioenas fasciata monilis</name>
    <dbReference type="NCBI Taxonomy" id="372326"/>
    <lineage>
        <taxon>Eukaryota</taxon>
        <taxon>Metazoa</taxon>
        <taxon>Chordata</taxon>
        <taxon>Craniata</taxon>
        <taxon>Vertebrata</taxon>
        <taxon>Euteleostomi</taxon>
        <taxon>Archelosauria</taxon>
        <taxon>Archosauria</taxon>
        <taxon>Dinosauria</taxon>
        <taxon>Saurischia</taxon>
        <taxon>Theropoda</taxon>
        <taxon>Coelurosauria</taxon>
        <taxon>Aves</taxon>
        <taxon>Neognathae</taxon>
        <taxon>Neoaves</taxon>
        <taxon>Columbimorphae</taxon>
        <taxon>Columbiformes</taxon>
        <taxon>Columbidae</taxon>
        <taxon>Patagioenas</taxon>
    </lineage>
</organism>
<evidence type="ECO:0000313" key="2">
    <source>
        <dbReference type="EMBL" id="OPJ68676.1"/>
    </source>
</evidence>